<gene>
    <name evidence="1" type="ORF">EFL95_08925</name>
</gene>
<accession>A0A3N0DUI5</accession>
<organism evidence="1 2">
    <name type="scientific">Nocardioides marmorisolisilvae</name>
    <dbReference type="NCBI Taxonomy" id="1542737"/>
    <lineage>
        <taxon>Bacteria</taxon>
        <taxon>Bacillati</taxon>
        <taxon>Actinomycetota</taxon>
        <taxon>Actinomycetes</taxon>
        <taxon>Propionibacteriales</taxon>
        <taxon>Nocardioidaceae</taxon>
        <taxon>Nocardioides</taxon>
    </lineage>
</organism>
<proteinExistence type="predicted"/>
<dbReference type="AlphaFoldDB" id="A0A3N0DUI5"/>
<evidence type="ECO:0000313" key="2">
    <source>
        <dbReference type="Proteomes" id="UP000277094"/>
    </source>
</evidence>
<dbReference type="EMBL" id="RJSG01000002">
    <property type="protein sequence ID" value="RNL79146.1"/>
    <property type="molecule type" value="Genomic_DNA"/>
</dbReference>
<dbReference type="Proteomes" id="UP000277094">
    <property type="component" value="Unassembled WGS sequence"/>
</dbReference>
<reference evidence="1 2" key="1">
    <citation type="submission" date="2018-11" db="EMBL/GenBank/DDBJ databases">
        <authorList>
            <person name="Li F."/>
        </authorList>
    </citation>
    <scope>NUCLEOTIDE SEQUENCE [LARGE SCALE GENOMIC DNA]</scope>
    <source>
        <strain evidence="1 2">KIS18-7</strain>
    </source>
</reference>
<sequence>MTLPTPVFVAGGALCLVAGYLIGTVAGPDTPHRTTATVVSFDSKTSQLCLEGDSVKNEKDVDANGVLCGTWSHSVDATKPRKGDTFRFVSMDTSGVKGSEPRSATVIYGTVER</sequence>
<comment type="caution">
    <text evidence="1">The sequence shown here is derived from an EMBL/GenBank/DDBJ whole genome shotgun (WGS) entry which is preliminary data.</text>
</comment>
<evidence type="ECO:0000313" key="1">
    <source>
        <dbReference type="EMBL" id="RNL79146.1"/>
    </source>
</evidence>
<keyword evidence="2" id="KW-1185">Reference proteome</keyword>
<name>A0A3N0DUI5_9ACTN</name>
<protein>
    <submittedName>
        <fullName evidence="1">Uncharacterized protein</fullName>
    </submittedName>
</protein>